<feature type="transmembrane region" description="Helical" evidence="1">
    <location>
        <begin position="60"/>
        <end position="81"/>
    </location>
</feature>
<gene>
    <name evidence="3" type="ORF">XYCOK13_06860</name>
</gene>
<keyword evidence="1" id="KW-0472">Membrane</keyword>
<accession>A0A8J4GZ21</accession>
<comment type="caution">
    <text evidence="3">The sequence shown here is derived from an EMBL/GenBank/DDBJ whole genome shotgun (WGS) entry which is preliminary data.</text>
</comment>
<reference evidence="3" key="1">
    <citation type="submission" date="2021-04" db="EMBL/GenBank/DDBJ databases">
        <title>Draft genome sequence of Xylanibacillus composti strain K13.</title>
        <authorList>
            <person name="Uke A."/>
            <person name="Chhe C."/>
            <person name="Baramee S."/>
            <person name="Kosugi A."/>
        </authorList>
    </citation>
    <scope>NUCLEOTIDE SEQUENCE</scope>
    <source>
        <strain evidence="3">K13</strain>
    </source>
</reference>
<keyword evidence="4" id="KW-1185">Reference proteome</keyword>
<feature type="transmembrane region" description="Helical" evidence="1">
    <location>
        <begin position="30"/>
        <end position="53"/>
    </location>
</feature>
<evidence type="ECO:0000313" key="3">
    <source>
        <dbReference type="EMBL" id="GIQ67862.1"/>
    </source>
</evidence>
<feature type="domain" description="Putative sensor" evidence="2">
    <location>
        <begin position="32"/>
        <end position="218"/>
    </location>
</feature>
<dbReference type="InterPro" id="IPR025828">
    <property type="entry name" value="Put_sensor_dom"/>
</dbReference>
<feature type="transmembrane region" description="Helical" evidence="1">
    <location>
        <begin position="172"/>
        <end position="191"/>
    </location>
</feature>
<dbReference type="EMBL" id="BOVK01000007">
    <property type="protein sequence ID" value="GIQ67862.1"/>
    <property type="molecule type" value="Genomic_DNA"/>
</dbReference>
<proteinExistence type="predicted"/>
<keyword evidence="1" id="KW-0812">Transmembrane</keyword>
<sequence length="229" mass="24822">MNPSGTVYRSTSFSPGFLGVLLHAPSYWNALYALLAMPLGIVYFVFITTGLTLSAGLVPLFLLGLPLFLGVAAGAGGIAAFEANIAGRMLGEPKFYPPAISLEGSSFFDRVRRVLVNPVTYKSFFFLLLKLPLGLFLFVLAVLAFSGFATLLAPIVWVVLKQTIQVDIYEEQYLFLSWFGIEASPLLPMLLNIGIGLLLSAVSLHMVNLLSVIQARLALWAVSQEGDES</sequence>
<evidence type="ECO:0000313" key="4">
    <source>
        <dbReference type="Proteomes" id="UP000677918"/>
    </source>
</evidence>
<dbReference type="AlphaFoldDB" id="A0A8J4GZ21"/>
<feature type="transmembrane region" description="Helical" evidence="1">
    <location>
        <begin position="133"/>
        <end position="160"/>
    </location>
</feature>
<dbReference type="Pfam" id="PF13796">
    <property type="entry name" value="Sensor"/>
    <property type="match status" value="1"/>
</dbReference>
<keyword evidence="1" id="KW-1133">Transmembrane helix</keyword>
<dbReference type="Proteomes" id="UP000677918">
    <property type="component" value="Unassembled WGS sequence"/>
</dbReference>
<evidence type="ECO:0000259" key="2">
    <source>
        <dbReference type="Pfam" id="PF13796"/>
    </source>
</evidence>
<organism evidence="3 4">
    <name type="scientific">Xylanibacillus composti</name>
    <dbReference type="NCBI Taxonomy" id="1572762"/>
    <lineage>
        <taxon>Bacteria</taxon>
        <taxon>Bacillati</taxon>
        <taxon>Bacillota</taxon>
        <taxon>Bacilli</taxon>
        <taxon>Bacillales</taxon>
        <taxon>Paenibacillaceae</taxon>
        <taxon>Xylanibacillus</taxon>
    </lineage>
</organism>
<evidence type="ECO:0000256" key="1">
    <source>
        <dbReference type="SAM" id="Phobius"/>
    </source>
</evidence>
<protein>
    <recommendedName>
        <fullName evidence="2">Putative sensor domain-containing protein</fullName>
    </recommendedName>
</protein>
<name>A0A8J4GZ21_9BACL</name>